<dbReference type="GO" id="GO:0016787">
    <property type="term" value="F:hydrolase activity"/>
    <property type="evidence" value="ECO:0007669"/>
    <property type="project" value="UniProtKB-KW"/>
</dbReference>
<dbReference type="PANTHER" id="PTHR34698:SF2">
    <property type="entry name" value="5-OXOPROLINASE SUBUNIT B"/>
    <property type="match status" value="1"/>
</dbReference>
<dbReference type="InterPro" id="IPR010016">
    <property type="entry name" value="PxpB"/>
</dbReference>
<dbReference type="Proteomes" id="UP000381093">
    <property type="component" value="Unassembled WGS sequence"/>
</dbReference>
<dbReference type="Gene3D" id="2.40.100.10">
    <property type="entry name" value="Cyclophilin-like"/>
    <property type="match status" value="1"/>
</dbReference>
<dbReference type="NCBIfam" id="TIGR00370">
    <property type="entry name" value="5-oxoprolinase subunit PxpB"/>
    <property type="match status" value="1"/>
</dbReference>
<reference evidence="5 6" key="1">
    <citation type="submission" date="2019-09" db="EMBL/GenBank/DDBJ databases">
        <authorList>
            <person name="Chandra G."/>
            <person name="Truman W A."/>
        </authorList>
    </citation>
    <scope>NUCLEOTIDE SEQUENCE [LARGE SCALE GENOMIC DNA]</scope>
    <source>
        <strain evidence="5">PS710</strain>
    </source>
</reference>
<keyword evidence="2" id="KW-0378">Hydrolase</keyword>
<keyword evidence="3" id="KW-0067">ATP-binding</keyword>
<dbReference type="InterPro" id="IPR003833">
    <property type="entry name" value="CT_C_D"/>
</dbReference>
<dbReference type="AlphaFoldDB" id="A0A5E7E0A1"/>
<dbReference type="PANTHER" id="PTHR34698">
    <property type="entry name" value="5-OXOPROLINASE SUBUNIT B"/>
    <property type="match status" value="1"/>
</dbReference>
<evidence type="ECO:0000256" key="3">
    <source>
        <dbReference type="ARBA" id="ARBA00022840"/>
    </source>
</evidence>
<keyword evidence="1" id="KW-0547">Nucleotide-binding</keyword>
<evidence type="ECO:0000259" key="4">
    <source>
        <dbReference type="SMART" id="SM00796"/>
    </source>
</evidence>
<dbReference type="RefSeq" id="WP_150766108.1">
    <property type="nucleotide sequence ID" value="NZ_CABVHW010000015.1"/>
</dbReference>
<dbReference type="GO" id="GO:0005524">
    <property type="term" value="F:ATP binding"/>
    <property type="evidence" value="ECO:0007669"/>
    <property type="project" value="UniProtKB-KW"/>
</dbReference>
<dbReference type="EMBL" id="CABVHW010000015">
    <property type="protein sequence ID" value="VVO19345.1"/>
    <property type="molecule type" value="Genomic_DNA"/>
</dbReference>
<dbReference type="SUPFAM" id="SSF50891">
    <property type="entry name" value="Cyclophilin-like"/>
    <property type="match status" value="1"/>
</dbReference>
<accession>A0A5E7E0A1</accession>
<gene>
    <name evidence="5" type="primary">ybgJ</name>
    <name evidence="5" type="ORF">PS710_04112</name>
</gene>
<dbReference type="SUPFAM" id="SSF160467">
    <property type="entry name" value="PH0987 N-terminal domain-like"/>
    <property type="match status" value="1"/>
</dbReference>
<proteinExistence type="predicted"/>
<dbReference type="Pfam" id="PF02682">
    <property type="entry name" value="CT_C_D"/>
    <property type="match status" value="1"/>
</dbReference>
<dbReference type="SMART" id="SM00796">
    <property type="entry name" value="AHS1"/>
    <property type="match status" value="1"/>
</dbReference>
<sequence length="229" mass="24726">MNAIHHAVGESILEPVISYAGCGALLLDSPEGEFNSALQRHIWSVARDLERDVDVKGVVMGVNNLLVMFDPLMSSAGSMERRLRQRWIDPKHDTLSSSCVEIPVVYGGAAGEDLTMLAQAAELSIADWVTLQSEAVYEVACIGSMPGFAYLTGLPAKLTHPRRSTPRNRLDKGSVIIGASQAGVMPCTAPSGWHVVGRTDVEMFNVLLTQPCLLKPGDTVRFVAREVLA</sequence>
<feature type="domain" description="Carboxyltransferase" evidence="4">
    <location>
        <begin position="15"/>
        <end position="214"/>
    </location>
</feature>
<evidence type="ECO:0000256" key="2">
    <source>
        <dbReference type="ARBA" id="ARBA00022801"/>
    </source>
</evidence>
<name>A0A5E7E0A1_PSEFL</name>
<evidence type="ECO:0000256" key="1">
    <source>
        <dbReference type="ARBA" id="ARBA00022741"/>
    </source>
</evidence>
<organism evidence="5 6">
    <name type="scientific">Pseudomonas fluorescens</name>
    <dbReference type="NCBI Taxonomy" id="294"/>
    <lineage>
        <taxon>Bacteria</taxon>
        <taxon>Pseudomonadati</taxon>
        <taxon>Pseudomonadota</taxon>
        <taxon>Gammaproteobacteria</taxon>
        <taxon>Pseudomonadales</taxon>
        <taxon>Pseudomonadaceae</taxon>
        <taxon>Pseudomonas</taxon>
    </lineage>
</organism>
<dbReference type="InterPro" id="IPR029000">
    <property type="entry name" value="Cyclophilin-like_dom_sf"/>
</dbReference>
<protein>
    <recommendedName>
        <fullName evidence="4">Carboxyltransferase domain-containing protein</fullName>
    </recommendedName>
</protein>
<evidence type="ECO:0000313" key="5">
    <source>
        <dbReference type="EMBL" id="VVO19345.1"/>
    </source>
</evidence>
<evidence type="ECO:0000313" key="6">
    <source>
        <dbReference type="Proteomes" id="UP000381093"/>
    </source>
</evidence>